<keyword evidence="2" id="KW-1185">Reference proteome</keyword>
<protein>
    <submittedName>
        <fullName evidence="1">Uncharacterized protein</fullName>
    </submittedName>
</protein>
<gene>
    <name evidence="1" type="ORF">HPB47_001941</name>
</gene>
<sequence>QMISSSGDRDQRERNRMGDYAKDLRAVLTKMPDTESLVPAWFKNVDALLASLKIPEEVQGAVILPFLNEKMTT</sequence>
<feature type="non-terminal residue" evidence="1">
    <location>
        <position position="73"/>
    </location>
</feature>
<evidence type="ECO:0000313" key="2">
    <source>
        <dbReference type="Proteomes" id="UP000805193"/>
    </source>
</evidence>
<proteinExistence type="predicted"/>
<reference evidence="1 2" key="1">
    <citation type="journal article" date="2020" name="Cell">
        <title>Large-Scale Comparative Analyses of Tick Genomes Elucidate Their Genetic Diversity and Vector Capacities.</title>
        <authorList>
            <consortium name="Tick Genome and Microbiome Consortium (TIGMIC)"/>
            <person name="Jia N."/>
            <person name="Wang J."/>
            <person name="Shi W."/>
            <person name="Du L."/>
            <person name="Sun Y."/>
            <person name="Zhan W."/>
            <person name="Jiang J.F."/>
            <person name="Wang Q."/>
            <person name="Zhang B."/>
            <person name="Ji P."/>
            <person name="Bell-Sakyi L."/>
            <person name="Cui X.M."/>
            <person name="Yuan T.T."/>
            <person name="Jiang B.G."/>
            <person name="Yang W.F."/>
            <person name="Lam T.T."/>
            <person name="Chang Q.C."/>
            <person name="Ding S.J."/>
            <person name="Wang X.J."/>
            <person name="Zhu J.G."/>
            <person name="Ruan X.D."/>
            <person name="Zhao L."/>
            <person name="Wei J.T."/>
            <person name="Ye R.Z."/>
            <person name="Que T.C."/>
            <person name="Du C.H."/>
            <person name="Zhou Y.H."/>
            <person name="Cheng J.X."/>
            <person name="Dai P.F."/>
            <person name="Guo W.B."/>
            <person name="Han X.H."/>
            <person name="Huang E.J."/>
            <person name="Li L.F."/>
            <person name="Wei W."/>
            <person name="Gao Y.C."/>
            <person name="Liu J.Z."/>
            <person name="Shao H.Z."/>
            <person name="Wang X."/>
            <person name="Wang C.C."/>
            <person name="Yang T.C."/>
            <person name="Huo Q.B."/>
            <person name="Li W."/>
            <person name="Chen H.Y."/>
            <person name="Chen S.E."/>
            <person name="Zhou L.G."/>
            <person name="Ni X.B."/>
            <person name="Tian J.H."/>
            <person name="Sheng Y."/>
            <person name="Liu T."/>
            <person name="Pan Y.S."/>
            <person name="Xia L.Y."/>
            <person name="Li J."/>
            <person name="Zhao F."/>
            <person name="Cao W.C."/>
        </authorList>
    </citation>
    <scope>NUCLEOTIDE SEQUENCE [LARGE SCALE GENOMIC DNA]</scope>
    <source>
        <strain evidence="1">Iper-2018</strain>
    </source>
</reference>
<dbReference type="EMBL" id="JABSTQ010010261">
    <property type="protein sequence ID" value="KAG0422199.1"/>
    <property type="molecule type" value="Genomic_DNA"/>
</dbReference>
<name>A0AC60PNS9_IXOPE</name>
<evidence type="ECO:0000313" key="1">
    <source>
        <dbReference type="EMBL" id="KAG0422199.1"/>
    </source>
</evidence>
<feature type="non-terminal residue" evidence="1">
    <location>
        <position position="1"/>
    </location>
</feature>
<dbReference type="Proteomes" id="UP000805193">
    <property type="component" value="Unassembled WGS sequence"/>
</dbReference>
<accession>A0AC60PNS9</accession>
<comment type="caution">
    <text evidence="1">The sequence shown here is derived from an EMBL/GenBank/DDBJ whole genome shotgun (WGS) entry which is preliminary data.</text>
</comment>
<organism evidence="1 2">
    <name type="scientific">Ixodes persulcatus</name>
    <name type="common">Taiga tick</name>
    <dbReference type="NCBI Taxonomy" id="34615"/>
    <lineage>
        <taxon>Eukaryota</taxon>
        <taxon>Metazoa</taxon>
        <taxon>Ecdysozoa</taxon>
        <taxon>Arthropoda</taxon>
        <taxon>Chelicerata</taxon>
        <taxon>Arachnida</taxon>
        <taxon>Acari</taxon>
        <taxon>Parasitiformes</taxon>
        <taxon>Ixodida</taxon>
        <taxon>Ixodoidea</taxon>
        <taxon>Ixodidae</taxon>
        <taxon>Ixodinae</taxon>
        <taxon>Ixodes</taxon>
    </lineage>
</organism>